<reference evidence="1" key="1">
    <citation type="submission" date="2023-05" db="EMBL/GenBank/DDBJ databases">
        <authorList>
            <person name="Huff M."/>
        </authorList>
    </citation>
    <scope>NUCLEOTIDE SEQUENCE</scope>
</reference>
<gene>
    <name evidence="1" type="ORF">FPE_LOCUS22765</name>
</gene>
<keyword evidence="2" id="KW-1185">Reference proteome</keyword>
<evidence type="ECO:0000313" key="1">
    <source>
        <dbReference type="EMBL" id="CAI9775335.1"/>
    </source>
</evidence>
<name>A0AAD1ZXW8_9LAMI</name>
<dbReference type="AlphaFoldDB" id="A0AAD1ZXW8"/>
<organism evidence="1 2">
    <name type="scientific">Fraxinus pennsylvanica</name>
    <dbReference type="NCBI Taxonomy" id="56036"/>
    <lineage>
        <taxon>Eukaryota</taxon>
        <taxon>Viridiplantae</taxon>
        <taxon>Streptophyta</taxon>
        <taxon>Embryophyta</taxon>
        <taxon>Tracheophyta</taxon>
        <taxon>Spermatophyta</taxon>
        <taxon>Magnoliopsida</taxon>
        <taxon>eudicotyledons</taxon>
        <taxon>Gunneridae</taxon>
        <taxon>Pentapetalae</taxon>
        <taxon>asterids</taxon>
        <taxon>lamiids</taxon>
        <taxon>Lamiales</taxon>
        <taxon>Oleaceae</taxon>
        <taxon>Oleeae</taxon>
        <taxon>Fraxinus</taxon>
    </lineage>
</organism>
<sequence length="117" mass="12845">MQIKRVGGKEALGLFFTVASSIWLCRNKKHYEVVSLNMSSTIEHAISMLHLFKGVKTQSGSTLNSFCAWKAPSADFLKLNVDRATFHHLHKAGIGAALRDQVGKVLMAASKEEKESG</sequence>
<proteinExistence type="predicted"/>
<evidence type="ECO:0000313" key="2">
    <source>
        <dbReference type="Proteomes" id="UP000834106"/>
    </source>
</evidence>
<dbReference type="Proteomes" id="UP000834106">
    <property type="component" value="Chromosome 13"/>
</dbReference>
<accession>A0AAD1ZXW8</accession>
<dbReference type="EMBL" id="OU503048">
    <property type="protein sequence ID" value="CAI9775335.1"/>
    <property type="molecule type" value="Genomic_DNA"/>
</dbReference>
<protein>
    <submittedName>
        <fullName evidence="1">Uncharacterized protein</fullName>
    </submittedName>
</protein>